<dbReference type="EMBL" id="SPAZ01000358">
    <property type="protein sequence ID" value="TQE16040.1"/>
    <property type="molecule type" value="Genomic_DNA"/>
</dbReference>
<evidence type="ECO:0000313" key="2">
    <source>
        <dbReference type="EMBL" id="TQE16040.1"/>
    </source>
</evidence>
<dbReference type="Proteomes" id="UP000318720">
    <property type="component" value="Unassembled WGS sequence"/>
</dbReference>
<evidence type="ECO:0000256" key="1">
    <source>
        <dbReference type="SAM" id="MobiDB-lite"/>
    </source>
</evidence>
<name>A0A540PL02_9ACTN</name>
<gene>
    <name evidence="2" type="ORF">Sipo8835_44155</name>
</gene>
<sequence>MIVAILTLGVLLFAALVVVWALVAIGVAITRGVPGDAPGLGPPRRARRRRSWWADVTRADWPDGDDHRYGHGDASGGSSCGSGSSCGGGSSSSCGGGSG</sequence>
<feature type="compositionally biased region" description="Low complexity" evidence="1">
    <location>
        <begin position="32"/>
        <end position="43"/>
    </location>
</feature>
<reference evidence="2 3" key="1">
    <citation type="submission" date="2019-03" db="EMBL/GenBank/DDBJ databases">
        <title>Comparative genomic analyses of the sweetpotato soil rot pathogen, Streptomyces ipomoeae.</title>
        <authorList>
            <person name="Ruschel Soares N."/>
            <person name="Badger J.H."/>
            <person name="Huguet-Tapia J.C."/>
            <person name="Clark C.A."/>
            <person name="Pettis G.S."/>
        </authorList>
    </citation>
    <scope>NUCLEOTIDE SEQUENCE [LARGE SCALE GENOMIC DNA]</scope>
    <source>
        <strain evidence="2 3">88-35</strain>
    </source>
</reference>
<feature type="compositionally biased region" description="Gly residues" evidence="1">
    <location>
        <begin position="73"/>
        <end position="99"/>
    </location>
</feature>
<organism evidence="2 3">
    <name type="scientific">Streptomyces ipomoeae</name>
    <dbReference type="NCBI Taxonomy" id="103232"/>
    <lineage>
        <taxon>Bacteria</taxon>
        <taxon>Bacillati</taxon>
        <taxon>Actinomycetota</taxon>
        <taxon>Actinomycetes</taxon>
        <taxon>Kitasatosporales</taxon>
        <taxon>Streptomycetaceae</taxon>
        <taxon>Streptomyces</taxon>
    </lineage>
</organism>
<dbReference type="AlphaFoldDB" id="A0A540PL02"/>
<dbReference type="GeneID" id="301698256"/>
<evidence type="ECO:0000313" key="3">
    <source>
        <dbReference type="Proteomes" id="UP000318720"/>
    </source>
</evidence>
<comment type="caution">
    <text evidence="2">The sequence shown here is derived from an EMBL/GenBank/DDBJ whole genome shotgun (WGS) entry which is preliminary data.</text>
</comment>
<feature type="region of interest" description="Disordered" evidence="1">
    <location>
        <begin position="32"/>
        <end position="99"/>
    </location>
</feature>
<feature type="compositionally biased region" description="Basic and acidic residues" evidence="1">
    <location>
        <begin position="57"/>
        <end position="71"/>
    </location>
</feature>
<dbReference type="RefSeq" id="WP_009309406.1">
    <property type="nucleotide sequence ID" value="NZ_CP182305.1"/>
</dbReference>
<protein>
    <submittedName>
        <fullName evidence="2">Uncharacterized protein</fullName>
    </submittedName>
</protein>
<accession>A0A540PL02</accession>
<proteinExistence type="predicted"/>